<organism evidence="1 2">
    <name type="scientific">Cryobacterium melibiosiphilum</name>
    <dbReference type="NCBI Taxonomy" id="995039"/>
    <lineage>
        <taxon>Bacteria</taxon>
        <taxon>Bacillati</taxon>
        <taxon>Actinomycetota</taxon>
        <taxon>Actinomycetes</taxon>
        <taxon>Micrococcales</taxon>
        <taxon>Microbacteriaceae</taxon>
        <taxon>Cryobacterium</taxon>
    </lineage>
</organism>
<dbReference type="AlphaFoldDB" id="A0A3A5MJL9"/>
<keyword evidence="2" id="KW-1185">Reference proteome</keyword>
<evidence type="ECO:0000313" key="1">
    <source>
        <dbReference type="EMBL" id="RJT89101.1"/>
    </source>
</evidence>
<dbReference type="Proteomes" id="UP000272015">
    <property type="component" value="Unassembled WGS sequence"/>
</dbReference>
<sequence length="195" mass="21547">MRITCPYCQSEARLSPNPEHAAQDALPVYRLTCSGCDHTTVRPDNQELLLVALVGTRHGCGEHELTVAAEETRSIRFHTDPSGQRTPVVEHSALLEGITRGAEASRSFSLLLVTEEVGARYHSASGNIPYRAVRGWIVTDGDIRALSREEVWEVSCRDNDLELPLDPEAGVHYVDADAIPHPYRWQLDPAARVAV</sequence>
<name>A0A3A5MJL9_9MICO</name>
<comment type="caution">
    <text evidence="1">The sequence shown here is derived from an EMBL/GenBank/DDBJ whole genome shotgun (WGS) entry which is preliminary data.</text>
</comment>
<evidence type="ECO:0000313" key="2">
    <source>
        <dbReference type="Proteomes" id="UP000272015"/>
    </source>
</evidence>
<dbReference type="OrthoDB" id="5104848at2"/>
<accession>A0A3A5MJL9</accession>
<proteinExistence type="predicted"/>
<protein>
    <submittedName>
        <fullName evidence="1">Uncharacterized protein</fullName>
    </submittedName>
</protein>
<gene>
    <name evidence="1" type="ORF">D6T64_08320</name>
</gene>
<dbReference type="RefSeq" id="WP_119974099.1">
    <property type="nucleotide sequence ID" value="NZ_JBHSQA010000017.1"/>
</dbReference>
<reference evidence="1 2" key="1">
    <citation type="submission" date="2018-09" db="EMBL/GenBank/DDBJ databases">
        <title>Novel species of Cryobacterium.</title>
        <authorList>
            <person name="Liu Q."/>
            <person name="Xin Y.-H."/>
        </authorList>
    </citation>
    <scope>NUCLEOTIDE SEQUENCE [LARGE SCALE GENOMIC DNA]</scope>
    <source>
        <strain evidence="1 2">Hh39</strain>
    </source>
</reference>
<dbReference type="EMBL" id="QZVS01000077">
    <property type="protein sequence ID" value="RJT89101.1"/>
    <property type="molecule type" value="Genomic_DNA"/>
</dbReference>